<dbReference type="AlphaFoldDB" id="A0AA36BKN5"/>
<protein>
    <submittedName>
        <fullName evidence="1">Uncharacterized protein</fullName>
    </submittedName>
</protein>
<proteinExistence type="predicted"/>
<keyword evidence="2" id="KW-1185">Reference proteome</keyword>
<organism evidence="1 2">
    <name type="scientific">Octopus vulgaris</name>
    <name type="common">Common octopus</name>
    <dbReference type="NCBI Taxonomy" id="6645"/>
    <lineage>
        <taxon>Eukaryota</taxon>
        <taxon>Metazoa</taxon>
        <taxon>Spiralia</taxon>
        <taxon>Lophotrochozoa</taxon>
        <taxon>Mollusca</taxon>
        <taxon>Cephalopoda</taxon>
        <taxon>Coleoidea</taxon>
        <taxon>Octopodiformes</taxon>
        <taxon>Octopoda</taxon>
        <taxon>Incirrata</taxon>
        <taxon>Octopodidae</taxon>
        <taxon>Octopus</taxon>
    </lineage>
</organism>
<reference evidence="1" key="1">
    <citation type="submission" date="2023-08" db="EMBL/GenBank/DDBJ databases">
        <authorList>
            <person name="Alioto T."/>
            <person name="Alioto T."/>
            <person name="Gomez Garrido J."/>
        </authorList>
    </citation>
    <scope>NUCLEOTIDE SEQUENCE</scope>
</reference>
<evidence type="ECO:0000313" key="2">
    <source>
        <dbReference type="Proteomes" id="UP001162480"/>
    </source>
</evidence>
<dbReference type="Proteomes" id="UP001162480">
    <property type="component" value="Chromosome 18"/>
</dbReference>
<evidence type="ECO:0000313" key="1">
    <source>
        <dbReference type="EMBL" id="CAI9736095.1"/>
    </source>
</evidence>
<accession>A0AA36BKN5</accession>
<name>A0AA36BKN5_OCTVU</name>
<dbReference type="EMBL" id="OX597831">
    <property type="protein sequence ID" value="CAI9736095.1"/>
    <property type="molecule type" value="Genomic_DNA"/>
</dbReference>
<gene>
    <name evidence="1" type="ORF">OCTVUL_1B004337</name>
</gene>
<sequence>MKRRKMKSSCEVLDNTFHGTECDLLLEEHIENVDPIDGNSSNGAYNMNASNVDKCLGFDETSLPSSGDEDSLDLADDKPVIVYVNRAARGDISITITTTAKITDI</sequence>